<protein>
    <recommendedName>
        <fullName evidence="3">XRE family transcriptional regulator</fullName>
    </recommendedName>
</protein>
<evidence type="ECO:0008006" key="3">
    <source>
        <dbReference type="Google" id="ProtNLM"/>
    </source>
</evidence>
<dbReference type="EMBL" id="JAYMFF010000009">
    <property type="protein sequence ID" value="MEC4176018.1"/>
    <property type="molecule type" value="Genomic_DNA"/>
</dbReference>
<sequence length="203" mass="23080">MKEELGLTQKDLEDLSSSLPQQRISLILQGRADLQPYQAEALAQRFPPYRADWLLGHDNYPTTADYELAQERKRDEAADTDSMDVHSILMRLALRSGYLFAVATTKMGDVDEDLDYKDGTTSFILSKRGERGSKHLSTEELKEIEAQIINFTEFQLWKAMQTLTPEEEEAQNKPSITEYLTEDEKRDLIALFRGTKGADNGKG</sequence>
<gene>
    <name evidence="1" type="ORF">VIN30_06115</name>
</gene>
<evidence type="ECO:0000313" key="1">
    <source>
        <dbReference type="EMBL" id="MEC4176018.1"/>
    </source>
</evidence>
<keyword evidence="2" id="KW-1185">Reference proteome</keyword>
<dbReference type="Proteomes" id="UP001349994">
    <property type="component" value="Unassembled WGS sequence"/>
</dbReference>
<proteinExistence type="predicted"/>
<organism evidence="1 2">
    <name type="scientific">Adlercreutzia wanghongyangiae</name>
    <dbReference type="NCBI Taxonomy" id="3111451"/>
    <lineage>
        <taxon>Bacteria</taxon>
        <taxon>Bacillati</taxon>
        <taxon>Actinomycetota</taxon>
        <taxon>Coriobacteriia</taxon>
        <taxon>Eggerthellales</taxon>
        <taxon>Eggerthellaceae</taxon>
        <taxon>Adlercreutzia</taxon>
    </lineage>
</organism>
<accession>A0ABU6IHU3</accession>
<evidence type="ECO:0000313" key="2">
    <source>
        <dbReference type="Proteomes" id="UP001349994"/>
    </source>
</evidence>
<comment type="caution">
    <text evidence="1">The sequence shown here is derived from an EMBL/GenBank/DDBJ whole genome shotgun (WGS) entry which is preliminary data.</text>
</comment>
<name>A0ABU6IHU3_9ACTN</name>
<dbReference type="RefSeq" id="WP_338210081.1">
    <property type="nucleotide sequence ID" value="NZ_JAYMFF010000009.1"/>
</dbReference>
<reference evidence="1 2" key="1">
    <citation type="submission" date="2024-01" db="EMBL/GenBank/DDBJ databases">
        <title>novel species in genus Adlercreutzia.</title>
        <authorList>
            <person name="Liu X."/>
        </authorList>
    </citation>
    <scope>NUCLEOTIDE SEQUENCE [LARGE SCALE GENOMIC DNA]</scope>
    <source>
        <strain evidence="1 2">R7</strain>
    </source>
</reference>